<name>A0A9D3XIT5_9SAUR</name>
<reference evidence="2" key="1">
    <citation type="submission" date="2021-09" db="EMBL/GenBank/DDBJ databases">
        <title>The genome of Mauremys mutica provides insights into the evolution of semi-aquatic lifestyle.</title>
        <authorList>
            <person name="Gong S."/>
            <person name="Gao Y."/>
        </authorList>
    </citation>
    <scope>NUCLEOTIDE SEQUENCE</scope>
    <source>
        <strain evidence="2">MM-2020</strain>
        <tissue evidence="2">Muscle</tissue>
    </source>
</reference>
<keyword evidence="3" id="KW-1185">Reference proteome</keyword>
<dbReference type="Proteomes" id="UP000827986">
    <property type="component" value="Unassembled WGS sequence"/>
</dbReference>
<sequence length="113" mass="12738">MVALPPCRSYIDKNSSKRRNRKVKSHTESPVAVVGLEPRSHNPDSLSPDRCASPDRLRTNSQAKHYPSKERFEGLLHVLFLCNRRSLDSNLSSLLWLLRGQAGIVSLFAKLLT</sequence>
<evidence type="ECO:0000256" key="1">
    <source>
        <dbReference type="SAM" id="MobiDB-lite"/>
    </source>
</evidence>
<feature type="region of interest" description="Disordered" evidence="1">
    <location>
        <begin position="1"/>
        <end position="65"/>
    </location>
</feature>
<comment type="caution">
    <text evidence="2">The sequence shown here is derived from an EMBL/GenBank/DDBJ whole genome shotgun (WGS) entry which is preliminary data.</text>
</comment>
<evidence type="ECO:0000313" key="2">
    <source>
        <dbReference type="EMBL" id="KAH1180336.1"/>
    </source>
</evidence>
<gene>
    <name evidence="2" type="ORF">KIL84_009172</name>
</gene>
<evidence type="ECO:0000313" key="3">
    <source>
        <dbReference type="Proteomes" id="UP000827986"/>
    </source>
</evidence>
<protein>
    <submittedName>
        <fullName evidence="2">Uncharacterized protein</fullName>
    </submittedName>
</protein>
<accession>A0A9D3XIT5</accession>
<proteinExistence type="predicted"/>
<dbReference type="AlphaFoldDB" id="A0A9D3XIT5"/>
<organism evidence="2 3">
    <name type="scientific">Mauremys mutica</name>
    <name type="common">yellowpond turtle</name>
    <dbReference type="NCBI Taxonomy" id="74926"/>
    <lineage>
        <taxon>Eukaryota</taxon>
        <taxon>Metazoa</taxon>
        <taxon>Chordata</taxon>
        <taxon>Craniata</taxon>
        <taxon>Vertebrata</taxon>
        <taxon>Euteleostomi</taxon>
        <taxon>Archelosauria</taxon>
        <taxon>Testudinata</taxon>
        <taxon>Testudines</taxon>
        <taxon>Cryptodira</taxon>
        <taxon>Durocryptodira</taxon>
        <taxon>Testudinoidea</taxon>
        <taxon>Geoemydidae</taxon>
        <taxon>Geoemydinae</taxon>
        <taxon>Mauremys</taxon>
    </lineage>
</organism>
<dbReference type="EMBL" id="JAHDVG010000470">
    <property type="protein sequence ID" value="KAH1180336.1"/>
    <property type="molecule type" value="Genomic_DNA"/>
</dbReference>